<proteinExistence type="predicted"/>
<dbReference type="AlphaFoldDB" id="A0A4Q7AUS1"/>
<dbReference type="PROSITE" id="PS50035">
    <property type="entry name" value="PLD"/>
    <property type="match status" value="2"/>
</dbReference>
<sequence>MQICLAFQAGFFSLIIFSLTGCSLPMNESKPDAPIYIYTQHWLNETDVEQHLSQGLTAYLALDEAFMSIASRVHLIRKAQHTIDLQYYIWKDDYIGHMMLQELLKAADRGVKVRLLIDDQNGTQLDKVLKPLASHPNFEVKIFNPYKFRKLRIIDYAFRFKYINHRMHNKLIIADGAIAVTGGRNISREYFDASDNFQFTDLDILFYGTAVKHANEVFSDFWNDDLSYSASQSLGTSSEAELKKLRHQYELDATQKNQVENKIEFAQKQLDKDLKQRSFNWAQAHFVADSPDKIRGKASGNQLIYNQMHHLMGEPKKHMELVSAYFVPTQRGADYLSKLSKNNIQVRVLTNSFAANDVAVVHAFYNKYRHELLKNGVKLYEFKPYLERKKRTWYEVMTGNVIPAKGKSASSLHAKFFDIDGIVFIGSFNFDPRSVNLNTEVGLVVESDALQNDISKILNQYLPQIAYQLKLNANNEIIWTDQRPDGSIHEFKIDPGTTRFQRFSMKAVSYLPIEWMM</sequence>
<protein>
    <submittedName>
        <fullName evidence="3">Phospholipase D family protein</fullName>
    </submittedName>
</protein>
<dbReference type="InterPro" id="IPR025202">
    <property type="entry name" value="PLD-like_dom"/>
</dbReference>
<evidence type="ECO:0000313" key="3">
    <source>
        <dbReference type="EMBL" id="RZG65701.1"/>
    </source>
</evidence>
<dbReference type="SUPFAM" id="SSF56024">
    <property type="entry name" value="Phospholipase D/nuclease"/>
    <property type="match status" value="2"/>
</dbReference>
<dbReference type="Pfam" id="PF13091">
    <property type="entry name" value="PLDc_2"/>
    <property type="match status" value="2"/>
</dbReference>
<dbReference type="GO" id="GO:0030572">
    <property type="term" value="F:phosphatidyltransferase activity"/>
    <property type="evidence" value="ECO:0007669"/>
    <property type="project" value="UniProtKB-ARBA"/>
</dbReference>
<organism evidence="3 4">
    <name type="scientific">Acinetobacter bouvetii</name>
    <dbReference type="NCBI Taxonomy" id="202951"/>
    <lineage>
        <taxon>Bacteria</taxon>
        <taxon>Pseudomonadati</taxon>
        <taxon>Pseudomonadota</taxon>
        <taxon>Gammaproteobacteria</taxon>
        <taxon>Moraxellales</taxon>
        <taxon>Moraxellaceae</taxon>
        <taxon>Acinetobacter</taxon>
    </lineage>
</organism>
<dbReference type="CDD" id="cd09113">
    <property type="entry name" value="PLDc_ymdC_like_2"/>
    <property type="match status" value="1"/>
</dbReference>
<dbReference type="InterPro" id="IPR001736">
    <property type="entry name" value="PLipase_D/transphosphatidylase"/>
</dbReference>
<evidence type="ECO:0000313" key="4">
    <source>
        <dbReference type="Proteomes" id="UP000293483"/>
    </source>
</evidence>
<feature type="domain" description="PLD phosphodiesterase" evidence="2">
    <location>
        <begin position="408"/>
        <end position="434"/>
    </location>
</feature>
<feature type="coiled-coil region" evidence="1">
    <location>
        <begin position="242"/>
        <end position="276"/>
    </location>
</feature>
<dbReference type="PANTHER" id="PTHR21248">
    <property type="entry name" value="CARDIOLIPIN SYNTHASE"/>
    <property type="match status" value="1"/>
</dbReference>
<dbReference type="PANTHER" id="PTHR21248:SF12">
    <property type="entry name" value="CARDIOLIPIN SYNTHASE C"/>
    <property type="match status" value="1"/>
</dbReference>
<evidence type="ECO:0000256" key="1">
    <source>
        <dbReference type="SAM" id="Coils"/>
    </source>
</evidence>
<accession>A0A4Q7AUS1</accession>
<dbReference type="Gene3D" id="3.30.870.10">
    <property type="entry name" value="Endonuclease Chain A"/>
    <property type="match status" value="2"/>
</dbReference>
<reference evidence="3 4" key="1">
    <citation type="submission" date="2019-02" db="EMBL/GenBank/DDBJ databases">
        <title>The Batch Genome Submission of Acinetobacter spp. strains.</title>
        <authorList>
            <person name="Qin J."/>
            <person name="Hu Y."/>
            <person name="Ye H."/>
            <person name="Wei L."/>
            <person name="Feng Y."/>
            <person name="Zong Z."/>
        </authorList>
    </citation>
    <scope>NUCLEOTIDE SEQUENCE [LARGE SCALE GENOMIC DNA]</scope>
    <source>
        <strain evidence="3 4">WCHABo060081</strain>
    </source>
</reference>
<dbReference type="STRING" id="202951.GCA_001485025_00748"/>
<name>A0A4Q7AUS1_9GAMM</name>
<gene>
    <name evidence="3" type="ORF">EXE25_12710</name>
</gene>
<comment type="caution">
    <text evidence="3">The sequence shown here is derived from an EMBL/GenBank/DDBJ whole genome shotgun (WGS) entry which is preliminary data.</text>
</comment>
<feature type="domain" description="PLD phosphodiesterase" evidence="2">
    <location>
        <begin position="163"/>
        <end position="190"/>
    </location>
</feature>
<dbReference type="RefSeq" id="WP_130146870.1">
    <property type="nucleotide sequence ID" value="NZ_SGSU01000014.1"/>
</dbReference>
<dbReference type="EMBL" id="SGSU01000014">
    <property type="protein sequence ID" value="RZG65701.1"/>
    <property type="molecule type" value="Genomic_DNA"/>
</dbReference>
<dbReference type="Proteomes" id="UP000293483">
    <property type="component" value="Unassembled WGS sequence"/>
</dbReference>
<keyword evidence="1" id="KW-0175">Coiled coil</keyword>
<evidence type="ECO:0000259" key="2">
    <source>
        <dbReference type="PROSITE" id="PS50035"/>
    </source>
</evidence>
<dbReference type="SMART" id="SM00155">
    <property type="entry name" value="PLDc"/>
    <property type="match status" value="2"/>
</dbReference>
<dbReference type="GO" id="GO:0032049">
    <property type="term" value="P:cardiolipin biosynthetic process"/>
    <property type="evidence" value="ECO:0007669"/>
    <property type="project" value="UniProtKB-ARBA"/>
</dbReference>
<dbReference type="CDD" id="cd09111">
    <property type="entry name" value="PLDc_ymdC_like_1"/>
    <property type="match status" value="1"/>
</dbReference>